<dbReference type="PANTHER" id="PTHR38834:SF3">
    <property type="entry name" value="SOLUTE-BINDING PROTEIN FAMILY 3_N-TERMINAL DOMAIN-CONTAINING PROTEIN"/>
    <property type="match status" value="1"/>
</dbReference>
<feature type="signal peptide" evidence="1">
    <location>
        <begin position="1"/>
        <end position="25"/>
    </location>
</feature>
<dbReference type="EMBL" id="JBHSBU010000001">
    <property type="protein sequence ID" value="MFC4157929.1"/>
    <property type="molecule type" value="Genomic_DNA"/>
</dbReference>
<dbReference type="SUPFAM" id="SSF53850">
    <property type="entry name" value="Periplasmic binding protein-like II"/>
    <property type="match status" value="1"/>
</dbReference>
<dbReference type="PANTHER" id="PTHR38834">
    <property type="entry name" value="PERIPLASMIC SUBSTRATE BINDING PROTEIN FAMILY 3"/>
    <property type="match status" value="1"/>
</dbReference>
<feature type="chain" id="PRO_5045062317" evidence="1">
    <location>
        <begin position="26"/>
        <end position="252"/>
    </location>
</feature>
<comment type="caution">
    <text evidence="2">The sequence shown here is derived from an EMBL/GenBank/DDBJ whole genome shotgun (WGS) entry which is preliminary data.</text>
</comment>
<evidence type="ECO:0000313" key="3">
    <source>
        <dbReference type="Proteomes" id="UP001595791"/>
    </source>
</evidence>
<keyword evidence="1" id="KW-0732">Signal</keyword>
<gene>
    <name evidence="2" type="ORF">ACFOW7_01030</name>
</gene>
<dbReference type="Gene3D" id="3.40.190.10">
    <property type="entry name" value="Periplasmic binding protein-like II"/>
    <property type="match status" value="2"/>
</dbReference>
<keyword evidence="3" id="KW-1185">Reference proteome</keyword>
<accession>A0ABV8MIG3</accession>
<name>A0ABV8MIG3_9NEIS</name>
<reference evidence="3" key="1">
    <citation type="journal article" date="2019" name="Int. J. Syst. Evol. Microbiol.">
        <title>The Global Catalogue of Microorganisms (GCM) 10K type strain sequencing project: providing services to taxonomists for standard genome sequencing and annotation.</title>
        <authorList>
            <consortium name="The Broad Institute Genomics Platform"/>
            <consortium name="The Broad Institute Genome Sequencing Center for Infectious Disease"/>
            <person name="Wu L."/>
            <person name="Ma J."/>
        </authorList>
    </citation>
    <scope>NUCLEOTIDE SEQUENCE [LARGE SCALE GENOMIC DNA]</scope>
    <source>
        <strain evidence="3">LMG 29894</strain>
    </source>
</reference>
<dbReference type="RefSeq" id="WP_378160095.1">
    <property type="nucleotide sequence ID" value="NZ_JBHSBU010000001.1"/>
</dbReference>
<organism evidence="2 3">
    <name type="scientific">Chitinimonas lacunae</name>
    <dbReference type="NCBI Taxonomy" id="1963018"/>
    <lineage>
        <taxon>Bacteria</taxon>
        <taxon>Pseudomonadati</taxon>
        <taxon>Pseudomonadota</taxon>
        <taxon>Betaproteobacteria</taxon>
        <taxon>Neisseriales</taxon>
        <taxon>Chitinibacteraceae</taxon>
        <taxon>Chitinimonas</taxon>
    </lineage>
</organism>
<evidence type="ECO:0000313" key="2">
    <source>
        <dbReference type="EMBL" id="MFC4157929.1"/>
    </source>
</evidence>
<evidence type="ECO:0000256" key="1">
    <source>
        <dbReference type="SAM" id="SignalP"/>
    </source>
</evidence>
<dbReference type="Proteomes" id="UP001595791">
    <property type="component" value="Unassembled WGS sequence"/>
</dbReference>
<protein>
    <submittedName>
        <fullName evidence="2">Substrate-binding periplasmic protein</fullName>
    </submittedName>
</protein>
<sequence>MSPLRLSRRLLAASLLLTSTLLPGAEPPLQINSVAYPPLSYSDGNPTRRGLMLDLTELVWHQLGWPMVPRFYPFKRALELTKAEPNSCLVPTSRTPEREQSFKWIGPLYRGAYTLLAVPNRVPLLANLDEAQRYRIGVMRGSALQSELERRGISPIVEATPTALFKLLNQGSIDLWATHDIVGHHEARLNQKQLKVALRLHEIDSYIACNLAVGDETIRQLQQKAEEVLKSRAYQQVQARYGEMGSGKERPR</sequence>
<proteinExistence type="predicted"/>